<proteinExistence type="predicted"/>
<dbReference type="EMBL" id="CP022133">
    <property type="protein sequence ID" value="ASG64899.1"/>
    <property type="molecule type" value="Genomic_DNA"/>
</dbReference>
<dbReference type="Proteomes" id="UP000197717">
    <property type="component" value="Chromosome"/>
</dbReference>
<reference evidence="2 3" key="1">
    <citation type="submission" date="2017-06" db="EMBL/GenBank/DDBJ databases">
        <title>Complete genome sequence of Idiomarina piscisalsi strain 10PY1A isolated from soil of Soudi Arabia.</title>
        <authorList>
            <person name="Kim M.-C."/>
            <person name="Jung B.K."/>
            <person name="Budiyanto F."/>
            <person name="Nzila A."/>
            <person name="Shin J.-H."/>
        </authorList>
    </citation>
    <scope>NUCLEOTIDE SEQUENCE [LARGE SCALE GENOMIC DNA]</scope>
    <source>
        <strain evidence="2 3">10PY1A</strain>
    </source>
</reference>
<evidence type="ECO:0000313" key="3">
    <source>
        <dbReference type="Proteomes" id="UP000197717"/>
    </source>
</evidence>
<keyword evidence="3" id="KW-1185">Reference proteome</keyword>
<organism evidence="2 3">
    <name type="scientific">Idiomarina piscisalsi</name>
    <dbReference type="NCBI Taxonomy" id="1096243"/>
    <lineage>
        <taxon>Bacteria</taxon>
        <taxon>Pseudomonadati</taxon>
        <taxon>Pseudomonadota</taxon>
        <taxon>Gammaproteobacteria</taxon>
        <taxon>Alteromonadales</taxon>
        <taxon>Idiomarinaceae</taxon>
        <taxon>Idiomarina</taxon>
    </lineage>
</organism>
<evidence type="ECO:0000256" key="1">
    <source>
        <dbReference type="SAM" id="SignalP"/>
    </source>
</evidence>
<dbReference type="PROSITE" id="PS51257">
    <property type="entry name" value="PROKAR_LIPOPROTEIN"/>
    <property type="match status" value="1"/>
</dbReference>
<feature type="chain" id="PRO_5045469237" description="Tetratricopeptide repeat-containing protein" evidence="1">
    <location>
        <begin position="33"/>
        <end position="207"/>
    </location>
</feature>
<sequence length="207" mass="23429">MRSTIKEIMTHNTFLFGCFLALTLHSLSVANAAPIESKCSYNKEKMLELSPREFDQNYEEGWPSLVKNGECLEPAADLIHLYYSKNKVSEGAMRTLVWHEGQLRAEVGQYQRAIKLMEKSTKPAKQDHSGWNHYVKATIAFLESDLDELKAQREKLAMVPKPAGFNPRDAQGNPIDVPWPPNLSIVDSFIRCFGQTYAEAYAGCTRN</sequence>
<accession>A0ABN5AN07</accession>
<evidence type="ECO:0000313" key="2">
    <source>
        <dbReference type="EMBL" id="ASG64899.1"/>
    </source>
</evidence>
<feature type="signal peptide" evidence="1">
    <location>
        <begin position="1"/>
        <end position="32"/>
    </location>
</feature>
<dbReference type="RefSeq" id="WP_088767352.1">
    <property type="nucleotide sequence ID" value="NZ_CP022133.1"/>
</dbReference>
<protein>
    <recommendedName>
        <fullName evidence="4">Tetratricopeptide repeat-containing protein</fullName>
    </recommendedName>
</protein>
<gene>
    <name evidence="2" type="ORF">CEW91_01420</name>
</gene>
<name>A0ABN5AN07_9GAMM</name>
<keyword evidence="1" id="KW-0732">Signal</keyword>
<evidence type="ECO:0008006" key="4">
    <source>
        <dbReference type="Google" id="ProtNLM"/>
    </source>
</evidence>